<evidence type="ECO:0000256" key="1">
    <source>
        <dbReference type="SAM" id="MobiDB-lite"/>
    </source>
</evidence>
<dbReference type="InterPro" id="IPR011009">
    <property type="entry name" value="Kinase-like_dom_sf"/>
</dbReference>
<dbReference type="PROSITE" id="PS00109">
    <property type="entry name" value="PROTEIN_KINASE_TYR"/>
    <property type="match status" value="1"/>
</dbReference>
<dbReference type="PANTHER" id="PTHR38248:SF2">
    <property type="entry name" value="FUNK1 11"/>
    <property type="match status" value="1"/>
</dbReference>
<name>A0A8H3APB3_9AGAM</name>
<gene>
    <name evidence="3" type="ORF">RDB_LOCUS66531</name>
</gene>
<feature type="region of interest" description="Disordered" evidence="1">
    <location>
        <begin position="1"/>
        <end position="20"/>
    </location>
</feature>
<dbReference type="GO" id="GO:0005524">
    <property type="term" value="F:ATP binding"/>
    <property type="evidence" value="ECO:0007669"/>
    <property type="project" value="InterPro"/>
</dbReference>
<dbReference type="Pfam" id="PF17667">
    <property type="entry name" value="Pkinase_fungal"/>
    <property type="match status" value="2"/>
</dbReference>
<feature type="region of interest" description="Disordered" evidence="1">
    <location>
        <begin position="173"/>
        <end position="204"/>
    </location>
</feature>
<organism evidence="3 4">
    <name type="scientific">Rhizoctonia solani</name>
    <dbReference type="NCBI Taxonomy" id="456999"/>
    <lineage>
        <taxon>Eukaryota</taxon>
        <taxon>Fungi</taxon>
        <taxon>Dikarya</taxon>
        <taxon>Basidiomycota</taxon>
        <taxon>Agaricomycotina</taxon>
        <taxon>Agaricomycetes</taxon>
        <taxon>Cantharellales</taxon>
        <taxon>Ceratobasidiaceae</taxon>
        <taxon>Rhizoctonia</taxon>
    </lineage>
</organism>
<dbReference type="InterPro" id="IPR008266">
    <property type="entry name" value="Tyr_kinase_AS"/>
</dbReference>
<comment type="caution">
    <text evidence="3">The sequence shown here is derived from an EMBL/GenBank/DDBJ whole genome shotgun (WGS) entry which is preliminary data.</text>
</comment>
<reference evidence="3" key="1">
    <citation type="submission" date="2021-01" db="EMBL/GenBank/DDBJ databases">
        <authorList>
            <person name="Kaushik A."/>
        </authorList>
    </citation>
    <scope>NUCLEOTIDE SEQUENCE</scope>
    <source>
        <strain evidence="3">AG3-T5</strain>
    </source>
</reference>
<evidence type="ECO:0000313" key="3">
    <source>
        <dbReference type="EMBL" id="CAE6431594.1"/>
    </source>
</evidence>
<dbReference type="InterPro" id="IPR000719">
    <property type="entry name" value="Prot_kinase_dom"/>
</dbReference>
<dbReference type="SUPFAM" id="SSF56112">
    <property type="entry name" value="Protein kinase-like (PK-like)"/>
    <property type="match status" value="1"/>
</dbReference>
<dbReference type="PANTHER" id="PTHR38248">
    <property type="entry name" value="FUNK1 6"/>
    <property type="match status" value="1"/>
</dbReference>
<feature type="region of interest" description="Disordered" evidence="1">
    <location>
        <begin position="626"/>
        <end position="646"/>
    </location>
</feature>
<protein>
    <recommendedName>
        <fullName evidence="2">Protein kinase domain-containing protein</fullName>
    </recommendedName>
</protein>
<dbReference type="EMBL" id="CAJMWW010000084">
    <property type="protein sequence ID" value="CAE6431594.1"/>
    <property type="molecule type" value="Genomic_DNA"/>
</dbReference>
<dbReference type="Proteomes" id="UP000663841">
    <property type="component" value="Unassembled WGS sequence"/>
</dbReference>
<sequence>MSSQFRTLSKSRVSGQLSGSGTIASETPLLKDEFAGRRQQIHFLTFCQAFLQRDNSDLLDGPANTLYLTTDFQDHCARFSQSVASSSTEVTSTYRTLADLLNLIVDWTRHNYAAPGALPLRFTYQSSRQPVPGSASRRKPDLVGTSDTNAMDTFYSWDTVTVVCEYKLAPPRVGSSRTSTLLHSSTQVEPTPMVSQPTDGQQASQLSDTLPLSLHMNESDIQLGRYMLEMRSAQPSRAAGYGVHFMKDHASFWYSDADSTITSAPVPIDSPSFVRAIMHLARAAAVDIGYLSDFLDDEQRTTTQVVDSRLVIQHVKYRIAEVISLARAVHGRCTCVLAAKNPEGVEVAIKLSWQVITRLNEVSMLQLARSHDVNGVVDVLDWIDLRKLSDGRRARLPPAVQLKLQLEDRWLRVIILPLCMPLYKVLDPKDFLKACISLLKAIHELYTKAKILHCDVSVNNLMVKKDNPADGVLIDLDLGHAVPEDGKQPGPTSLHRTGTLPFMALDLLHGQSEYPHYHRHDLESFVYVLVWITGKYEAGVEVDRNLFRSWCEGNWSTIASDKLAFLEFSGHYASFKPTSTFHVLEMLIYELRNTIGEAHANFRKARARPKIHSICPNVAQSLDEGYVNSPSSGKRRRAATSMDHPTAYPKELPDLTYSTLQRLLEEALDSLSSTT</sequence>
<dbReference type="InterPro" id="IPR040976">
    <property type="entry name" value="Pkinase_fungal"/>
</dbReference>
<feature type="compositionally biased region" description="Low complexity" evidence="1">
    <location>
        <begin position="175"/>
        <end position="186"/>
    </location>
</feature>
<dbReference type="AlphaFoldDB" id="A0A8H3APB3"/>
<dbReference type="SMART" id="SM00220">
    <property type="entry name" value="S_TKc"/>
    <property type="match status" value="1"/>
</dbReference>
<proteinExistence type="predicted"/>
<feature type="compositionally biased region" description="Polar residues" evidence="1">
    <location>
        <begin position="187"/>
        <end position="204"/>
    </location>
</feature>
<accession>A0A8H3APB3</accession>
<dbReference type="Gene3D" id="1.10.510.10">
    <property type="entry name" value="Transferase(Phosphotransferase) domain 1"/>
    <property type="match status" value="1"/>
</dbReference>
<evidence type="ECO:0000259" key="2">
    <source>
        <dbReference type="SMART" id="SM00220"/>
    </source>
</evidence>
<dbReference type="GO" id="GO:0004672">
    <property type="term" value="F:protein kinase activity"/>
    <property type="evidence" value="ECO:0007669"/>
    <property type="project" value="InterPro"/>
</dbReference>
<feature type="domain" description="Protein kinase" evidence="2">
    <location>
        <begin position="317"/>
        <end position="611"/>
    </location>
</feature>
<evidence type="ECO:0000313" key="4">
    <source>
        <dbReference type="Proteomes" id="UP000663841"/>
    </source>
</evidence>